<dbReference type="Proteomes" id="UP000730481">
    <property type="component" value="Unassembled WGS sequence"/>
</dbReference>
<name>A0A9P5AQ43_9HYPO</name>
<keyword evidence="3" id="KW-1185">Reference proteome</keyword>
<keyword evidence="1" id="KW-0732">Signal</keyword>
<evidence type="ECO:0000313" key="3">
    <source>
        <dbReference type="Proteomes" id="UP000730481"/>
    </source>
</evidence>
<comment type="caution">
    <text evidence="2">The sequence shown here is derived from an EMBL/GenBank/DDBJ whole genome shotgun (WGS) entry which is preliminary data.</text>
</comment>
<reference evidence="2" key="2">
    <citation type="submission" date="2020-02" db="EMBL/GenBank/DDBJ databases">
        <title>Identification and distribution of gene clusters putatively required for synthesis of sphingolipid metabolism inhibitors in phylogenetically diverse species of the filamentous fungus Fusarium.</title>
        <authorList>
            <person name="Kim H.-S."/>
            <person name="Busman M."/>
            <person name="Brown D.W."/>
            <person name="Divon H."/>
            <person name="Uhlig S."/>
            <person name="Proctor R.H."/>
        </authorList>
    </citation>
    <scope>NUCLEOTIDE SEQUENCE</scope>
    <source>
        <strain evidence="2">NRRL 25174</strain>
    </source>
</reference>
<accession>A0A9P5AQ43</accession>
<reference evidence="2" key="1">
    <citation type="journal article" date="2017" name="Mycologia">
        <title>Fusarium algeriense, sp. nov., a novel toxigenic crown rot pathogen of durum wheat from Algeria is nested in the Fusarium burgessii species complex.</title>
        <authorList>
            <person name="Laraba I."/>
            <person name="Keddad A."/>
            <person name="Boureghda H."/>
            <person name="Abdallah N."/>
            <person name="Vaughan M.M."/>
            <person name="Proctor R.H."/>
            <person name="Busman M."/>
            <person name="O'Donnell K."/>
        </authorList>
    </citation>
    <scope>NUCLEOTIDE SEQUENCE</scope>
    <source>
        <strain evidence="2">NRRL 25174</strain>
    </source>
</reference>
<dbReference type="EMBL" id="PVQB02000116">
    <property type="protein sequence ID" value="KAF4342870.1"/>
    <property type="molecule type" value="Genomic_DNA"/>
</dbReference>
<dbReference type="OrthoDB" id="5015668at2759"/>
<proteinExistence type="predicted"/>
<dbReference type="AlphaFoldDB" id="A0A9P5AQ43"/>
<feature type="chain" id="PRO_5040291029" description="Extracellular membrane protein CFEM domain-containing protein" evidence="1">
    <location>
        <begin position="32"/>
        <end position="234"/>
    </location>
</feature>
<gene>
    <name evidence="2" type="ORF">FBEOM_3182</name>
</gene>
<evidence type="ECO:0000256" key="1">
    <source>
        <dbReference type="SAM" id="SignalP"/>
    </source>
</evidence>
<evidence type="ECO:0008006" key="4">
    <source>
        <dbReference type="Google" id="ProtNLM"/>
    </source>
</evidence>
<protein>
    <recommendedName>
        <fullName evidence="4">Extracellular membrane protein CFEM domain-containing protein</fullName>
    </recommendedName>
</protein>
<evidence type="ECO:0000313" key="2">
    <source>
        <dbReference type="EMBL" id="KAF4342870.1"/>
    </source>
</evidence>
<organism evidence="2 3">
    <name type="scientific">Fusarium beomiforme</name>
    <dbReference type="NCBI Taxonomy" id="44412"/>
    <lineage>
        <taxon>Eukaryota</taxon>
        <taxon>Fungi</taxon>
        <taxon>Dikarya</taxon>
        <taxon>Ascomycota</taxon>
        <taxon>Pezizomycotina</taxon>
        <taxon>Sordariomycetes</taxon>
        <taxon>Hypocreomycetidae</taxon>
        <taxon>Hypocreales</taxon>
        <taxon>Nectriaceae</taxon>
        <taxon>Fusarium</taxon>
        <taxon>Fusarium burgessii species complex</taxon>
    </lineage>
</organism>
<sequence length="234" mass="25214">MHTSTVLNMYRPRPNLLTWFLVVIFQRQAFGTQDLSFCYGQRSICEVSTALFDQCDEKGYGNPFVECICENGYVSVDQACYWCQLAYDLNPVSILDYKAECSSASVSIAPIPPSVLDQASSYNATYTGTIRGPAATATESDLAATITNMEMSSGRSSSTKLADGNTWFGGTTNIVTLKGGDEILPTAAGTSFHSTTVGADAFKSGTDSRFRRDVNAEAIFGVLVFGLLAVHNIP</sequence>
<feature type="signal peptide" evidence="1">
    <location>
        <begin position="1"/>
        <end position="31"/>
    </location>
</feature>